<feature type="domain" description="AB hydrolase-1" evidence="1">
    <location>
        <begin position="26"/>
        <end position="174"/>
    </location>
</feature>
<protein>
    <submittedName>
        <fullName evidence="2">Alpha/beta fold hydrolase</fullName>
    </submittedName>
</protein>
<dbReference type="PANTHER" id="PTHR43798">
    <property type="entry name" value="MONOACYLGLYCEROL LIPASE"/>
    <property type="match status" value="1"/>
</dbReference>
<reference evidence="3" key="1">
    <citation type="journal article" date="2019" name="Int. J. Syst. Evol. Microbiol.">
        <title>The Global Catalogue of Microorganisms (GCM) 10K type strain sequencing project: providing services to taxonomists for standard genome sequencing and annotation.</title>
        <authorList>
            <consortium name="The Broad Institute Genomics Platform"/>
            <consortium name="The Broad Institute Genome Sequencing Center for Infectious Disease"/>
            <person name="Wu L."/>
            <person name="Ma J."/>
        </authorList>
    </citation>
    <scope>NUCLEOTIDE SEQUENCE [LARGE SCALE GENOMIC DNA]</scope>
    <source>
        <strain evidence="3">KCTC 62192</strain>
    </source>
</reference>
<dbReference type="Gene3D" id="3.40.50.1820">
    <property type="entry name" value="alpha/beta hydrolase"/>
    <property type="match status" value="1"/>
</dbReference>
<dbReference type="InterPro" id="IPR000073">
    <property type="entry name" value="AB_hydrolase_1"/>
</dbReference>
<evidence type="ECO:0000259" key="1">
    <source>
        <dbReference type="Pfam" id="PF00561"/>
    </source>
</evidence>
<dbReference type="PRINTS" id="PR00111">
    <property type="entry name" value="ABHYDROLASE"/>
</dbReference>
<sequence>MEFVTVGPRGARMGYVEFPGPGPARLFLHGLGASAPAYFAPIAADPVLGRRRAVMLDFLGFGLSDRPHDFGYTLEDHAGTVARAIEALALGPAEIVAHSMGGSVALVLAARRPELVRRLVLAEPNLLPTPRPHLEGHDEDSFARSGFADRLAAAGPDWAATMRLADPVALFRSEAALGGGSDPMMRDLLLSLEMPCHLIEGELSAEVGEDPEVAAAGIAVTTLPGAGHCMMLDDPAAFARALARFLD</sequence>
<evidence type="ECO:0000313" key="3">
    <source>
        <dbReference type="Proteomes" id="UP001595443"/>
    </source>
</evidence>
<dbReference type="InterPro" id="IPR050266">
    <property type="entry name" value="AB_hydrolase_sf"/>
</dbReference>
<organism evidence="2 3">
    <name type="scientific">Acidimangrovimonas pyrenivorans</name>
    <dbReference type="NCBI Taxonomy" id="2030798"/>
    <lineage>
        <taxon>Bacteria</taxon>
        <taxon>Pseudomonadati</taxon>
        <taxon>Pseudomonadota</taxon>
        <taxon>Alphaproteobacteria</taxon>
        <taxon>Rhodobacterales</taxon>
        <taxon>Paracoccaceae</taxon>
        <taxon>Acidimangrovimonas</taxon>
    </lineage>
</organism>
<evidence type="ECO:0000313" key="2">
    <source>
        <dbReference type="EMBL" id="MFC2966623.1"/>
    </source>
</evidence>
<dbReference type="InterPro" id="IPR029058">
    <property type="entry name" value="AB_hydrolase_fold"/>
</dbReference>
<dbReference type="RefSeq" id="WP_377830904.1">
    <property type="nucleotide sequence ID" value="NZ_JBHRSK010000001.1"/>
</dbReference>
<keyword evidence="2" id="KW-0378">Hydrolase</keyword>
<dbReference type="EMBL" id="JBHRSK010000001">
    <property type="protein sequence ID" value="MFC2966623.1"/>
    <property type="molecule type" value="Genomic_DNA"/>
</dbReference>
<gene>
    <name evidence="2" type="ORF">ACFOES_00805</name>
</gene>
<dbReference type="GO" id="GO:0016787">
    <property type="term" value="F:hydrolase activity"/>
    <property type="evidence" value="ECO:0007669"/>
    <property type="project" value="UniProtKB-KW"/>
</dbReference>
<name>A0ABV7ABD1_9RHOB</name>
<comment type="caution">
    <text evidence="2">The sequence shown here is derived from an EMBL/GenBank/DDBJ whole genome shotgun (WGS) entry which is preliminary data.</text>
</comment>
<keyword evidence="3" id="KW-1185">Reference proteome</keyword>
<proteinExistence type="predicted"/>
<dbReference type="SUPFAM" id="SSF53474">
    <property type="entry name" value="alpha/beta-Hydrolases"/>
    <property type="match status" value="1"/>
</dbReference>
<dbReference type="Proteomes" id="UP001595443">
    <property type="component" value="Unassembled WGS sequence"/>
</dbReference>
<dbReference type="PANTHER" id="PTHR43798:SF33">
    <property type="entry name" value="HYDROLASE, PUTATIVE (AFU_ORTHOLOGUE AFUA_2G14860)-RELATED"/>
    <property type="match status" value="1"/>
</dbReference>
<dbReference type="Pfam" id="PF00561">
    <property type="entry name" value="Abhydrolase_1"/>
    <property type="match status" value="1"/>
</dbReference>
<accession>A0ABV7ABD1</accession>